<accession>A0AAP0KJY0</accession>
<proteinExistence type="predicted"/>
<sequence>MWCCCWLRSRLWPMQHHQDSHLETWWVGIESSQSPPSIFAVNLDGATSANSDCVNRHHPPCMNNYVFKIANTN</sequence>
<name>A0AAP0KJY0_9MAGN</name>
<protein>
    <submittedName>
        <fullName evidence="1">Uncharacterized protein</fullName>
    </submittedName>
</protein>
<dbReference type="AlphaFoldDB" id="A0AAP0KJY0"/>
<comment type="caution">
    <text evidence="1">The sequence shown here is derived from an EMBL/GenBank/DDBJ whole genome shotgun (WGS) entry which is preliminary data.</text>
</comment>
<evidence type="ECO:0000313" key="1">
    <source>
        <dbReference type="EMBL" id="KAK9153942.1"/>
    </source>
</evidence>
<reference evidence="1 2" key="1">
    <citation type="submission" date="2024-01" db="EMBL/GenBank/DDBJ databases">
        <title>Genome assemblies of Stephania.</title>
        <authorList>
            <person name="Yang L."/>
        </authorList>
    </citation>
    <scope>NUCLEOTIDE SEQUENCE [LARGE SCALE GENOMIC DNA]</scope>
    <source>
        <strain evidence="1">QJT</strain>
        <tissue evidence="1">Leaf</tissue>
    </source>
</reference>
<dbReference type="Proteomes" id="UP001417504">
    <property type="component" value="Unassembled WGS sequence"/>
</dbReference>
<gene>
    <name evidence="1" type="ORF">Sjap_001422</name>
</gene>
<evidence type="ECO:0000313" key="2">
    <source>
        <dbReference type="Proteomes" id="UP001417504"/>
    </source>
</evidence>
<dbReference type="EMBL" id="JBBNAE010000001">
    <property type="protein sequence ID" value="KAK9153942.1"/>
    <property type="molecule type" value="Genomic_DNA"/>
</dbReference>
<keyword evidence="2" id="KW-1185">Reference proteome</keyword>
<organism evidence="1 2">
    <name type="scientific">Stephania japonica</name>
    <dbReference type="NCBI Taxonomy" id="461633"/>
    <lineage>
        <taxon>Eukaryota</taxon>
        <taxon>Viridiplantae</taxon>
        <taxon>Streptophyta</taxon>
        <taxon>Embryophyta</taxon>
        <taxon>Tracheophyta</taxon>
        <taxon>Spermatophyta</taxon>
        <taxon>Magnoliopsida</taxon>
        <taxon>Ranunculales</taxon>
        <taxon>Menispermaceae</taxon>
        <taxon>Menispermoideae</taxon>
        <taxon>Cissampelideae</taxon>
        <taxon>Stephania</taxon>
    </lineage>
</organism>